<sequence length="113" mass="12500">MSFHLVFVSQLNEIKDSKPTMAGGGPEEERVVVSPRRICPGVLEPKLAKRAEHYFSENMRAPAATTTRWPVRQVGKPKFCAINLKCQSSSSSTMGSADIRIQDKLNIVDDLPT</sequence>
<evidence type="ECO:0000313" key="2">
    <source>
        <dbReference type="Proteomes" id="UP000309997"/>
    </source>
</evidence>
<evidence type="ECO:0000313" key="1">
    <source>
        <dbReference type="EMBL" id="KAL3567038.1"/>
    </source>
</evidence>
<comment type="caution">
    <text evidence="1">The sequence shown here is derived from an EMBL/GenBank/DDBJ whole genome shotgun (WGS) entry which is preliminary data.</text>
</comment>
<accession>A0ACC4ALD5</accession>
<gene>
    <name evidence="1" type="ORF">D5086_032453</name>
</gene>
<keyword evidence="2" id="KW-1185">Reference proteome</keyword>
<dbReference type="Proteomes" id="UP000309997">
    <property type="component" value="Unassembled WGS sequence"/>
</dbReference>
<organism evidence="1 2">
    <name type="scientific">Populus alba</name>
    <name type="common">White poplar</name>
    <dbReference type="NCBI Taxonomy" id="43335"/>
    <lineage>
        <taxon>Eukaryota</taxon>
        <taxon>Viridiplantae</taxon>
        <taxon>Streptophyta</taxon>
        <taxon>Embryophyta</taxon>
        <taxon>Tracheophyta</taxon>
        <taxon>Spermatophyta</taxon>
        <taxon>Magnoliopsida</taxon>
        <taxon>eudicotyledons</taxon>
        <taxon>Gunneridae</taxon>
        <taxon>Pentapetalae</taxon>
        <taxon>rosids</taxon>
        <taxon>fabids</taxon>
        <taxon>Malpighiales</taxon>
        <taxon>Salicaceae</taxon>
        <taxon>Saliceae</taxon>
        <taxon>Populus</taxon>
    </lineage>
</organism>
<name>A0ACC4ALD5_POPAL</name>
<protein>
    <submittedName>
        <fullName evidence="1">Uncharacterized protein</fullName>
    </submittedName>
</protein>
<proteinExistence type="predicted"/>
<reference evidence="1 2" key="1">
    <citation type="journal article" date="2024" name="Plant Biotechnol. J.">
        <title>Genome and CRISPR/Cas9 system of a widespread forest tree (Populus alba) in the world.</title>
        <authorList>
            <person name="Liu Y.J."/>
            <person name="Jiang P.F."/>
            <person name="Han X.M."/>
            <person name="Li X.Y."/>
            <person name="Wang H.M."/>
            <person name="Wang Y.J."/>
            <person name="Wang X.X."/>
            <person name="Zeng Q.Y."/>
        </authorList>
    </citation>
    <scope>NUCLEOTIDE SEQUENCE [LARGE SCALE GENOMIC DNA]</scope>
    <source>
        <strain evidence="2">cv. PAL-ZL1</strain>
    </source>
</reference>
<dbReference type="EMBL" id="RCHU02000018">
    <property type="protein sequence ID" value="KAL3567038.1"/>
    <property type="molecule type" value="Genomic_DNA"/>
</dbReference>